<protein>
    <submittedName>
        <fullName evidence="1">Uncharacterized protein</fullName>
    </submittedName>
</protein>
<organism evidence="1 2">
    <name type="scientific">Psychrobacter nivimaris</name>
    <dbReference type="NCBI Taxonomy" id="281738"/>
    <lineage>
        <taxon>Bacteria</taxon>
        <taxon>Pseudomonadati</taxon>
        <taxon>Pseudomonadota</taxon>
        <taxon>Gammaproteobacteria</taxon>
        <taxon>Moraxellales</taxon>
        <taxon>Moraxellaceae</taxon>
        <taxon>Psychrobacter</taxon>
    </lineage>
</organism>
<evidence type="ECO:0000313" key="2">
    <source>
        <dbReference type="Proteomes" id="UP000471465"/>
    </source>
</evidence>
<evidence type="ECO:0000313" key="1">
    <source>
        <dbReference type="EMBL" id="KAF0567384.1"/>
    </source>
</evidence>
<sequence length="71" mass="7968">MSEVKATLETFKIIRDSDFAISVNSMMDKTGFDKRRVQRQAKLLTELGLVSRIGENPERGYVYKVTPSSAG</sequence>
<keyword evidence="2" id="KW-1185">Reference proteome</keyword>
<dbReference type="RefSeq" id="WP_160023738.1">
    <property type="nucleotide sequence ID" value="NZ_VZIZ01000049.1"/>
</dbReference>
<gene>
    <name evidence="1" type="ORF">FQV37_2240</name>
</gene>
<accession>A0A6N7BUQ2</accession>
<proteinExistence type="predicted"/>
<dbReference type="Proteomes" id="UP000471465">
    <property type="component" value="Unassembled WGS sequence"/>
</dbReference>
<dbReference type="AlphaFoldDB" id="A0A6N7BUQ2"/>
<dbReference type="EMBL" id="VZIZ01000049">
    <property type="protein sequence ID" value="KAF0567384.1"/>
    <property type="molecule type" value="Genomic_DNA"/>
</dbReference>
<reference evidence="1 2" key="1">
    <citation type="submission" date="2019-09" db="EMBL/GenBank/DDBJ databases">
        <title>Draft genome sequence of Psychrobacter nivimaris LAMA 639, in search for biotechnological relevant genes.</title>
        <authorList>
            <person name="Lima A.O.S."/>
            <person name="Staloch B.E.K."/>
            <person name="Freitas R.C."/>
            <person name="Niero H."/>
            <person name="Silva M.A.C."/>
        </authorList>
    </citation>
    <scope>NUCLEOTIDE SEQUENCE [LARGE SCALE GENOMIC DNA]</scope>
    <source>
        <strain evidence="1 2">LAMA 639</strain>
    </source>
</reference>
<dbReference type="InterPro" id="IPR036390">
    <property type="entry name" value="WH_DNA-bd_sf"/>
</dbReference>
<comment type="caution">
    <text evidence="1">The sequence shown here is derived from an EMBL/GenBank/DDBJ whole genome shotgun (WGS) entry which is preliminary data.</text>
</comment>
<name>A0A6N7BUQ2_9GAMM</name>
<dbReference type="SUPFAM" id="SSF46785">
    <property type="entry name" value="Winged helix' DNA-binding domain"/>
    <property type="match status" value="1"/>
</dbReference>